<dbReference type="Proteomes" id="UP001194714">
    <property type="component" value="Unassembled WGS sequence"/>
</dbReference>
<proteinExistence type="predicted"/>
<dbReference type="Pfam" id="PF07929">
    <property type="entry name" value="PRiA4_ORF3"/>
    <property type="match status" value="1"/>
</dbReference>
<evidence type="ECO:0000313" key="3">
    <source>
        <dbReference type="Proteomes" id="UP001194714"/>
    </source>
</evidence>
<feature type="domain" description="Plasmid pRiA4b Orf3-like" evidence="1">
    <location>
        <begin position="11"/>
        <end position="55"/>
    </location>
</feature>
<sequence>MLTANSYGRNFTVKVPLLDLDPPIWRCILVDGATNFQGLQLAMGWENIHLYTFKYWRSTFAGPWIHMLLHVSEKQLLSLP</sequence>
<keyword evidence="3" id="KW-1185">Reference proteome</keyword>
<dbReference type="Gene3D" id="3.10.290.30">
    <property type="entry name" value="MM3350-like"/>
    <property type="match status" value="1"/>
</dbReference>
<reference evidence="2 3" key="1">
    <citation type="submission" date="2020-01" db="EMBL/GenBank/DDBJ databases">
        <title>Draft genome sequence of Cand. Neptunochlamydia vexilliferae K9.</title>
        <authorList>
            <person name="Schulz F."/>
            <person name="Koestlbacher S."/>
            <person name="Wascher F."/>
            <person name="Pizzetti I."/>
            <person name="Horn M."/>
        </authorList>
    </citation>
    <scope>NUCLEOTIDE SEQUENCE [LARGE SCALE GENOMIC DNA]</scope>
    <source>
        <strain evidence="2 3">K9</strain>
    </source>
</reference>
<dbReference type="SUPFAM" id="SSF159941">
    <property type="entry name" value="MM3350-like"/>
    <property type="match status" value="1"/>
</dbReference>
<dbReference type="InterPro" id="IPR012912">
    <property type="entry name" value="Plasmid_pRiA4b_Orf3-like"/>
</dbReference>
<accession>A0ABS0B0I9</accession>
<evidence type="ECO:0000259" key="1">
    <source>
        <dbReference type="Pfam" id="PF07929"/>
    </source>
</evidence>
<protein>
    <recommendedName>
        <fullName evidence="1">Plasmid pRiA4b Orf3-like domain-containing protein</fullName>
    </recommendedName>
</protein>
<dbReference type="EMBL" id="JAAEJV010000036">
    <property type="protein sequence ID" value="MBF5059715.1"/>
    <property type="molecule type" value="Genomic_DNA"/>
</dbReference>
<comment type="caution">
    <text evidence="2">The sequence shown here is derived from an EMBL/GenBank/DDBJ whole genome shotgun (WGS) entry which is preliminary data.</text>
</comment>
<organism evidence="2 3">
    <name type="scientific">Candidatus Neptunichlamydia vexilliferae</name>
    <dbReference type="NCBI Taxonomy" id="1651774"/>
    <lineage>
        <taxon>Bacteria</taxon>
        <taxon>Pseudomonadati</taxon>
        <taxon>Chlamydiota</taxon>
        <taxon>Chlamydiia</taxon>
        <taxon>Parachlamydiales</taxon>
        <taxon>Simkaniaceae</taxon>
        <taxon>Candidatus Neptunichlamydia</taxon>
    </lineage>
</organism>
<gene>
    <name evidence="2" type="ORF">NEPTK9_001231</name>
</gene>
<dbReference type="InterPro" id="IPR024047">
    <property type="entry name" value="MM3350-like_sf"/>
</dbReference>
<evidence type="ECO:0000313" key="2">
    <source>
        <dbReference type="EMBL" id="MBF5059715.1"/>
    </source>
</evidence>
<name>A0ABS0B0I9_9BACT</name>